<feature type="transmembrane region" description="Helical" evidence="1">
    <location>
        <begin position="51"/>
        <end position="67"/>
    </location>
</feature>
<comment type="caution">
    <text evidence="2">The sequence shown here is derived from an EMBL/GenBank/DDBJ whole genome shotgun (WGS) entry which is preliminary data.</text>
</comment>
<gene>
    <name evidence="2" type="ORF">SA3R_09540</name>
</gene>
<keyword evidence="1" id="KW-0472">Membrane</keyword>
<feature type="transmembrane region" description="Helical" evidence="1">
    <location>
        <begin position="139"/>
        <end position="160"/>
    </location>
</feature>
<dbReference type="Proteomes" id="UP000071979">
    <property type="component" value="Unassembled WGS sequence"/>
</dbReference>
<keyword evidence="1" id="KW-1133">Transmembrane helix</keyword>
<evidence type="ECO:0000313" key="3">
    <source>
        <dbReference type="Proteomes" id="UP000071979"/>
    </source>
</evidence>
<feature type="transmembrane region" description="Helical" evidence="1">
    <location>
        <begin position="74"/>
        <end position="94"/>
    </location>
</feature>
<feature type="transmembrane region" description="Helical" evidence="1">
    <location>
        <begin position="12"/>
        <end position="31"/>
    </location>
</feature>
<evidence type="ECO:0000256" key="1">
    <source>
        <dbReference type="SAM" id="Phobius"/>
    </source>
</evidence>
<keyword evidence="1" id="KW-0812">Transmembrane</keyword>
<organism evidence="2 3">
    <name type="scientific">Pantoea dispersa</name>
    <dbReference type="NCBI Taxonomy" id="59814"/>
    <lineage>
        <taxon>Bacteria</taxon>
        <taxon>Pseudomonadati</taxon>
        <taxon>Pseudomonadota</taxon>
        <taxon>Gammaproteobacteria</taxon>
        <taxon>Enterobacterales</taxon>
        <taxon>Erwiniaceae</taxon>
        <taxon>Pantoea</taxon>
    </lineage>
</organism>
<name>A0A8E1V873_9GAMM</name>
<dbReference type="AlphaFoldDB" id="A0A8E1V873"/>
<feature type="transmembrane region" description="Helical" evidence="1">
    <location>
        <begin position="100"/>
        <end position="118"/>
    </location>
</feature>
<evidence type="ECO:0000313" key="2">
    <source>
        <dbReference type="EMBL" id="KTS67976.1"/>
    </source>
</evidence>
<accession>A0A8E1V873</accession>
<protein>
    <submittedName>
        <fullName evidence="2">Uncharacterized protein</fullName>
    </submittedName>
</protein>
<sequence length="225" mass="25376">MRENIILISRELAAFIISGLVLVFCMAMVYIDVNWMNDALHETSFTEATQELMLAAIAALFFLAAWQRPQQRSALILVGGFFSCMLIREMDFLFDVVQHGAWLWFALATTAASLAMALRQPRQILPGLAALLQHRSWQMMAAGLLAVLVFSRLFGMHELWQQLMLDGYNRVVKNMAEEGSELFGYSLCLVASLRYLWQTRPALATARASRRAVSIEAAEPHFASR</sequence>
<proteinExistence type="predicted"/>
<reference evidence="2 3" key="1">
    <citation type="journal article" date="2016" name="Front. Microbiol.">
        <title>Genomic Resource of Rice Seed Associated Bacteria.</title>
        <authorList>
            <person name="Midha S."/>
            <person name="Bansal K."/>
            <person name="Sharma S."/>
            <person name="Kumar N."/>
            <person name="Patil P.P."/>
            <person name="Chaudhry V."/>
            <person name="Patil P.B."/>
        </authorList>
    </citation>
    <scope>NUCLEOTIDE SEQUENCE [LARGE SCALE GENOMIC DNA]</scope>
    <source>
        <strain evidence="2 3">SA3</strain>
    </source>
</reference>
<dbReference type="RefSeq" id="WP_058775604.1">
    <property type="nucleotide sequence ID" value="NZ_LDSD01000002.1"/>
</dbReference>
<dbReference type="EMBL" id="LDSE01000019">
    <property type="protein sequence ID" value="KTS67976.1"/>
    <property type="molecule type" value="Genomic_DNA"/>
</dbReference>